<evidence type="ECO:0000313" key="3">
    <source>
        <dbReference type="Proteomes" id="UP000663824"/>
    </source>
</evidence>
<gene>
    <name evidence="2" type="ORF">MBJ925_LOCUS21553</name>
</gene>
<comment type="caution">
    <text evidence="2">The sequence shown here is derived from an EMBL/GenBank/DDBJ whole genome shotgun (WGS) entry which is preliminary data.</text>
</comment>
<proteinExistence type="predicted"/>
<evidence type="ECO:0000256" key="1">
    <source>
        <dbReference type="SAM" id="MobiDB-lite"/>
    </source>
</evidence>
<sequence length="37" mass="4087">MQTGVGASYFPRNTFVPTTTKSLDLDSLPEVNSERAR</sequence>
<protein>
    <submittedName>
        <fullName evidence="2">Uncharacterized protein</fullName>
    </submittedName>
</protein>
<feature type="region of interest" description="Disordered" evidence="1">
    <location>
        <begin position="1"/>
        <end position="21"/>
    </location>
</feature>
<dbReference type="EMBL" id="CAJNRE010010895">
    <property type="protein sequence ID" value="CAF2096784.1"/>
    <property type="molecule type" value="Genomic_DNA"/>
</dbReference>
<dbReference type="AlphaFoldDB" id="A0A816TE47"/>
<dbReference type="Proteomes" id="UP000663824">
    <property type="component" value="Unassembled WGS sequence"/>
</dbReference>
<evidence type="ECO:0000313" key="2">
    <source>
        <dbReference type="EMBL" id="CAF2096784.1"/>
    </source>
</evidence>
<organism evidence="2 3">
    <name type="scientific">Rotaria magnacalcarata</name>
    <dbReference type="NCBI Taxonomy" id="392030"/>
    <lineage>
        <taxon>Eukaryota</taxon>
        <taxon>Metazoa</taxon>
        <taxon>Spiralia</taxon>
        <taxon>Gnathifera</taxon>
        <taxon>Rotifera</taxon>
        <taxon>Eurotatoria</taxon>
        <taxon>Bdelloidea</taxon>
        <taxon>Philodinida</taxon>
        <taxon>Philodinidae</taxon>
        <taxon>Rotaria</taxon>
    </lineage>
</organism>
<accession>A0A816TE47</accession>
<reference evidence="2" key="1">
    <citation type="submission" date="2021-02" db="EMBL/GenBank/DDBJ databases">
        <authorList>
            <person name="Nowell W R."/>
        </authorList>
    </citation>
    <scope>NUCLEOTIDE SEQUENCE</scope>
</reference>
<feature type="non-terminal residue" evidence="2">
    <location>
        <position position="1"/>
    </location>
</feature>
<name>A0A816TE47_9BILA</name>